<dbReference type="Gramene" id="RZC83802">
    <property type="protein sequence ID" value="RZC83802"/>
    <property type="gene ID" value="C5167_046586"/>
</dbReference>
<evidence type="ECO:0000313" key="2">
    <source>
        <dbReference type="Proteomes" id="UP000316621"/>
    </source>
</evidence>
<name>A0A4Y7LGG7_PAPSO</name>
<dbReference type="AlphaFoldDB" id="A0A4Y7LGG7"/>
<organism evidence="1 2">
    <name type="scientific">Papaver somniferum</name>
    <name type="common">Opium poppy</name>
    <dbReference type="NCBI Taxonomy" id="3469"/>
    <lineage>
        <taxon>Eukaryota</taxon>
        <taxon>Viridiplantae</taxon>
        <taxon>Streptophyta</taxon>
        <taxon>Embryophyta</taxon>
        <taxon>Tracheophyta</taxon>
        <taxon>Spermatophyta</taxon>
        <taxon>Magnoliopsida</taxon>
        <taxon>Ranunculales</taxon>
        <taxon>Papaveraceae</taxon>
        <taxon>Papaveroideae</taxon>
        <taxon>Papaver</taxon>
    </lineage>
</organism>
<reference evidence="1 2" key="1">
    <citation type="journal article" date="2018" name="Science">
        <title>The opium poppy genome and morphinan production.</title>
        <authorList>
            <person name="Guo L."/>
            <person name="Winzer T."/>
            <person name="Yang X."/>
            <person name="Li Y."/>
            <person name="Ning Z."/>
            <person name="He Z."/>
            <person name="Teodor R."/>
            <person name="Lu Y."/>
            <person name="Bowser T.A."/>
            <person name="Graham I.A."/>
            <person name="Ye K."/>
        </authorList>
    </citation>
    <scope>NUCLEOTIDE SEQUENCE [LARGE SCALE GENOMIC DNA]</scope>
    <source>
        <strain evidence="2">cv. HN1</strain>
        <tissue evidence="1">Leaves</tissue>
    </source>
</reference>
<proteinExistence type="predicted"/>
<dbReference type="Proteomes" id="UP000316621">
    <property type="component" value="Chromosome 11"/>
</dbReference>
<evidence type="ECO:0000313" key="1">
    <source>
        <dbReference type="EMBL" id="RZC83802.1"/>
    </source>
</evidence>
<accession>A0A4Y7LGG7</accession>
<dbReference type="EMBL" id="CM010725">
    <property type="protein sequence ID" value="RZC83802.1"/>
    <property type="molecule type" value="Genomic_DNA"/>
</dbReference>
<sequence length="235" mass="27078">MEEKLTGNFALESSLLMLPKIYLRVATTNSSREYADAEIAIRAVMKRYLAALIETKTPKFAFMFLTPDYLSKSYGQEHSLPIPKLETHVGVLWKYVYPMLELINYLPPWVSCYPPGHSTIKRLLEKTISRSSCMVEKYAFLIVYTRMILAQKKTVLAKMRENWLIQGDHTYQMFGIQLKVCLVRMDLPYKHLMLLLLLVWITTYLSCPTCSEMGVTTPPVENQAFRGSEMGNATR</sequence>
<protein>
    <submittedName>
        <fullName evidence="1">Uncharacterized protein</fullName>
    </submittedName>
</protein>
<keyword evidence="2" id="KW-1185">Reference proteome</keyword>
<gene>
    <name evidence="1" type="ORF">C5167_046586</name>
</gene>